<keyword evidence="3" id="KW-1185">Reference proteome</keyword>
<comment type="caution">
    <text evidence="2">The sequence shown here is derived from an EMBL/GenBank/DDBJ whole genome shotgun (WGS) entry which is preliminary data.</text>
</comment>
<organism evidence="2 3">
    <name type="scientific">Nocardioides salarius</name>
    <dbReference type="NCBI Taxonomy" id="374513"/>
    <lineage>
        <taxon>Bacteria</taxon>
        <taxon>Bacillati</taxon>
        <taxon>Actinomycetota</taxon>
        <taxon>Actinomycetes</taxon>
        <taxon>Propionibacteriales</taxon>
        <taxon>Nocardioidaceae</taxon>
        <taxon>Nocardioides</taxon>
    </lineage>
</organism>
<sequence>MRMRLYLAPTDRHRSVTWVAALGAAASLALLTFGLPPIDLHPPWHHLGLMDPLCGGTRSARLTMEGDLAEAWRYNPLGIAAVLAAFATLGRAALGVVSGRWVDVHVRSTRTATRTLWTLAASTFIALWVRQQLIADLLVQQT</sequence>
<feature type="transmembrane region" description="Helical" evidence="1">
    <location>
        <begin position="77"/>
        <end position="99"/>
    </location>
</feature>
<dbReference type="EMBL" id="JAFBBZ010000001">
    <property type="protein sequence ID" value="MBM7509806.1"/>
    <property type="molecule type" value="Genomic_DNA"/>
</dbReference>
<evidence type="ECO:0000313" key="3">
    <source>
        <dbReference type="Proteomes" id="UP000732378"/>
    </source>
</evidence>
<dbReference type="Pfam" id="PF10825">
    <property type="entry name" value="DUF2752"/>
    <property type="match status" value="1"/>
</dbReference>
<keyword evidence="1" id="KW-0812">Transmembrane</keyword>
<protein>
    <recommendedName>
        <fullName evidence="4">DUF2752 domain-containing protein</fullName>
    </recommendedName>
</protein>
<keyword evidence="1" id="KW-1133">Transmembrane helix</keyword>
<reference evidence="2 3" key="1">
    <citation type="submission" date="2021-01" db="EMBL/GenBank/DDBJ databases">
        <title>Sequencing the genomes of 1000 actinobacteria strains.</title>
        <authorList>
            <person name="Klenk H.-P."/>
        </authorList>
    </citation>
    <scope>NUCLEOTIDE SEQUENCE [LARGE SCALE GENOMIC DNA]</scope>
    <source>
        <strain evidence="2 3">DSM 18239</strain>
    </source>
</reference>
<keyword evidence="1" id="KW-0472">Membrane</keyword>
<dbReference type="InterPro" id="IPR021215">
    <property type="entry name" value="DUF2752"/>
</dbReference>
<evidence type="ECO:0000256" key="1">
    <source>
        <dbReference type="SAM" id="Phobius"/>
    </source>
</evidence>
<evidence type="ECO:0008006" key="4">
    <source>
        <dbReference type="Google" id="ProtNLM"/>
    </source>
</evidence>
<accession>A0ABS2MF42</accession>
<dbReference type="Proteomes" id="UP000732378">
    <property type="component" value="Unassembled WGS sequence"/>
</dbReference>
<name>A0ABS2MF42_9ACTN</name>
<proteinExistence type="predicted"/>
<gene>
    <name evidence="2" type="ORF">JOE61_003620</name>
</gene>
<dbReference type="RefSeq" id="WP_193667536.1">
    <property type="nucleotide sequence ID" value="NZ_JACDTV010000002.1"/>
</dbReference>
<evidence type="ECO:0000313" key="2">
    <source>
        <dbReference type="EMBL" id="MBM7509806.1"/>
    </source>
</evidence>
<feature type="transmembrane region" description="Helical" evidence="1">
    <location>
        <begin position="111"/>
        <end position="129"/>
    </location>
</feature>